<organism evidence="2 3">
    <name type="scientific">Epicoccum nigrum</name>
    <name type="common">Soil fungus</name>
    <name type="synonym">Epicoccum purpurascens</name>
    <dbReference type="NCBI Taxonomy" id="105696"/>
    <lineage>
        <taxon>Eukaryota</taxon>
        <taxon>Fungi</taxon>
        <taxon>Dikarya</taxon>
        <taxon>Ascomycota</taxon>
        <taxon>Pezizomycotina</taxon>
        <taxon>Dothideomycetes</taxon>
        <taxon>Pleosporomycetidae</taxon>
        <taxon>Pleosporales</taxon>
        <taxon>Pleosporineae</taxon>
        <taxon>Didymellaceae</taxon>
        <taxon>Epicoccum</taxon>
    </lineage>
</organism>
<proteinExistence type="predicted"/>
<evidence type="ECO:0000313" key="3">
    <source>
        <dbReference type="Proteomes" id="UP000193240"/>
    </source>
</evidence>
<feature type="compositionally biased region" description="Basic and acidic residues" evidence="1">
    <location>
        <begin position="46"/>
        <end position="56"/>
    </location>
</feature>
<reference evidence="2 3" key="1">
    <citation type="journal article" date="2017" name="Genome Announc.">
        <title>Genome sequence of the saprophytic ascomycete Epicoccum nigrum ICMP 19927 strain isolated from New Zealand.</title>
        <authorList>
            <person name="Fokin M."/>
            <person name="Fleetwood D."/>
            <person name="Weir B.S."/>
            <person name="Villas-Boas S.G."/>
        </authorList>
    </citation>
    <scope>NUCLEOTIDE SEQUENCE [LARGE SCALE GENOMIC DNA]</scope>
    <source>
        <strain evidence="2 3">ICMP 19927</strain>
    </source>
</reference>
<keyword evidence="3" id="KW-1185">Reference proteome</keyword>
<feature type="region of interest" description="Disordered" evidence="1">
    <location>
        <begin position="30"/>
        <end position="56"/>
    </location>
</feature>
<gene>
    <name evidence="2" type="ORF">B5807_09579</name>
</gene>
<dbReference type="Proteomes" id="UP000193240">
    <property type="component" value="Unassembled WGS sequence"/>
</dbReference>
<evidence type="ECO:0000313" key="2">
    <source>
        <dbReference type="EMBL" id="OSS45780.1"/>
    </source>
</evidence>
<dbReference type="AlphaFoldDB" id="A0A1Y2LPX3"/>
<dbReference type="InParanoid" id="A0A1Y2LPX3"/>
<accession>A0A1Y2LPX3</accession>
<protein>
    <submittedName>
        <fullName evidence="2">Uncharacterized protein</fullName>
    </submittedName>
</protein>
<dbReference type="EMBL" id="KZ107853">
    <property type="protein sequence ID" value="OSS45780.1"/>
    <property type="molecule type" value="Genomic_DNA"/>
</dbReference>
<evidence type="ECO:0000256" key="1">
    <source>
        <dbReference type="SAM" id="MobiDB-lite"/>
    </source>
</evidence>
<name>A0A1Y2LPX3_EPING</name>
<sequence>MLTKASPSKRKVYIDSLFGERVQRAEQLRAKNQAKALAESQASSSDSKESDMEKIK</sequence>